<dbReference type="STRING" id="292564.Cyagr_0692"/>
<dbReference type="EMBL" id="CP003495">
    <property type="protein sequence ID" value="AFY27880.1"/>
    <property type="molecule type" value="Genomic_DNA"/>
</dbReference>
<dbReference type="KEGG" id="cgc:Cyagr_0692"/>
<dbReference type="Proteomes" id="UP000010388">
    <property type="component" value="Chromosome"/>
</dbReference>
<dbReference type="HOGENOM" id="CLU_1501116_0_0_3"/>
<keyword evidence="1" id="KW-0732">Signal</keyword>
<proteinExistence type="predicted"/>
<dbReference type="eggNOG" id="ENOG5030N23">
    <property type="taxonomic scope" value="Bacteria"/>
</dbReference>
<reference evidence="3" key="1">
    <citation type="journal article" date="2013" name="Proc. Natl. Acad. Sci. U.S.A.">
        <title>Improving the coverage of the cyanobacterial phylum using diversity-driven genome sequencing.</title>
        <authorList>
            <person name="Shih P.M."/>
            <person name="Wu D."/>
            <person name="Latifi A."/>
            <person name="Axen S.D."/>
            <person name="Fewer D.P."/>
            <person name="Talla E."/>
            <person name="Calteau A."/>
            <person name="Cai F."/>
            <person name="Tandeau de Marsac N."/>
            <person name="Rippka R."/>
            <person name="Herdman M."/>
            <person name="Sivonen K."/>
            <person name="Coursin T."/>
            <person name="Laurent T."/>
            <person name="Goodwin L."/>
            <person name="Nolan M."/>
            <person name="Davenport K.W."/>
            <person name="Han C.S."/>
            <person name="Rubin E.M."/>
            <person name="Eisen J.A."/>
            <person name="Woyke T."/>
            <person name="Gugger M."/>
            <person name="Kerfeld C.A."/>
        </authorList>
    </citation>
    <scope>NUCLEOTIDE SEQUENCE [LARGE SCALE GENOMIC DNA]</scope>
    <source>
        <strain evidence="3">ATCC 27147 / PCC 6307</strain>
    </source>
</reference>
<evidence type="ECO:0000256" key="1">
    <source>
        <dbReference type="SAM" id="SignalP"/>
    </source>
</evidence>
<evidence type="ECO:0008006" key="4">
    <source>
        <dbReference type="Google" id="ProtNLM"/>
    </source>
</evidence>
<accession>K9P473</accession>
<evidence type="ECO:0000313" key="2">
    <source>
        <dbReference type="EMBL" id="AFY27880.1"/>
    </source>
</evidence>
<evidence type="ECO:0000313" key="3">
    <source>
        <dbReference type="Proteomes" id="UP000010388"/>
    </source>
</evidence>
<organism evidence="2 3">
    <name type="scientific">Cyanobium gracile (strain ATCC 27147 / PCC 6307)</name>
    <dbReference type="NCBI Taxonomy" id="292564"/>
    <lineage>
        <taxon>Bacteria</taxon>
        <taxon>Bacillati</taxon>
        <taxon>Cyanobacteriota</taxon>
        <taxon>Cyanophyceae</taxon>
        <taxon>Synechococcales</taxon>
        <taxon>Prochlorococcaceae</taxon>
        <taxon>Cyanobium</taxon>
    </lineage>
</organism>
<feature type="chain" id="PRO_5003933732" description="PEP-CTERM exosortase interaction domain-containing protein" evidence="1">
    <location>
        <begin position="23"/>
        <end position="179"/>
    </location>
</feature>
<dbReference type="RefSeq" id="WP_015108334.1">
    <property type="nucleotide sequence ID" value="NC_019675.1"/>
</dbReference>
<protein>
    <recommendedName>
        <fullName evidence="4">PEP-CTERM exosortase interaction domain-containing protein</fullName>
    </recommendedName>
</protein>
<dbReference type="AlphaFoldDB" id="K9P473"/>
<feature type="signal peptide" evidence="1">
    <location>
        <begin position="1"/>
        <end position="22"/>
    </location>
</feature>
<sequence>MNKSLLSSVLLGSITASVSLSAAPVSAFQVLVGGQRYELSVVEMSPNGQPGFFESLANGGLMPWWGDELQASLFAEQAGSGLGPLGDDLPFSEFGPLFAFAFEQGDVLSVAQLIVPPADSQGIFPTPTEEVYRFAVGTPQAPVSTVPGPLPILGLGMGYGWSRRLRRRLAIGGGSALTR</sequence>
<name>K9P473_CYAGP</name>
<gene>
    <name evidence="2" type="ordered locus">Cyagr_0692</name>
</gene>